<dbReference type="GO" id="GO:0016491">
    <property type="term" value="F:oxidoreductase activity"/>
    <property type="evidence" value="ECO:0007669"/>
    <property type="project" value="InterPro"/>
</dbReference>
<feature type="domain" description="Aldehyde oxidase/xanthine dehydrogenase a/b hammerhead" evidence="2">
    <location>
        <begin position="187"/>
        <end position="265"/>
    </location>
</feature>
<dbReference type="STRING" id="1249627.D779_1912"/>
<accession>W9V658</accession>
<dbReference type="InterPro" id="IPR052516">
    <property type="entry name" value="N-heterocyclic_Hydroxylase"/>
</dbReference>
<organism evidence="3 4">
    <name type="scientific">Imhoffiella purpurea</name>
    <dbReference type="NCBI Taxonomy" id="1249627"/>
    <lineage>
        <taxon>Bacteria</taxon>
        <taxon>Pseudomonadati</taxon>
        <taxon>Pseudomonadota</taxon>
        <taxon>Gammaproteobacteria</taxon>
        <taxon>Chromatiales</taxon>
        <taxon>Chromatiaceae</taxon>
        <taxon>Imhoffiella</taxon>
    </lineage>
</organism>
<dbReference type="Gene3D" id="3.30.365.10">
    <property type="entry name" value="Aldehyde oxidase/xanthine dehydrogenase, molybdopterin binding domain"/>
    <property type="match status" value="4"/>
</dbReference>
<feature type="region of interest" description="Disordered" evidence="1">
    <location>
        <begin position="1"/>
        <end position="20"/>
    </location>
</feature>
<evidence type="ECO:0000313" key="4">
    <source>
        <dbReference type="Proteomes" id="UP000019460"/>
    </source>
</evidence>
<sequence length="688" mass="74707">MFQARAEPESDTQDSSQHNGILSPNAWIRIHTDGRILLVIARSEMGQGIATGLAMLMAEELEVGLDQIQVEQAPVGSAYTNHLLGEQATGESTSIRDAWQIMREAGAVARQLLIAAAATIWSVPDSRCSARRGRVHLAEDPRNLSYAELAETASRLPLPPAPKLKPSDAWTLIGTPQPRIDSPDKVLGAASFGLDIKLPEMLYASIARCEVIGGRITGWRSEAALEIPGVLDVFAVRYGIAVIAKTSWAALRGRDKLELSLRPSANPAADSNRIRDRLQGALKGRAAVARKDGDVSTALNGSHAQIEAVYEVPFQAHACMEPMNCTADVTTERCDIYVPTQAQGRTQATAERITGLPKDRIAVHTTFLGGGFERRREQDFVVDAVELSQLLKRPVQVVWTRADDLQHDFFRPMSLHRLRGGIDAEGRLTAWFHRVAGPSVLARIAPDEIRDGIDPCMMAGAADLPYRVPHQRIEYRRADTQVPIGLWPGGGYDHNSFAAECFIDELAHLADRDPLQLRRNHLADRPRHLALLNEAAREADWDKPPASGRGRGLALAEAFGSLIVAIAEVSVENADIHVHRILCAVDCGQAINPQSVRAQIESGVAFGLTAALKGKITLTKGRVDQRCLSDYTPLKAHEMPEVSVHLVASDAEPGGVGGLAIPVMAPAVANALFALTKQRIRTLPIRLS</sequence>
<dbReference type="Proteomes" id="UP000019460">
    <property type="component" value="Unassembled WGS sequence"/>
</dbReference>
<dbReference type="AlphaFoldDB" id="W9V658"/>
<evidence type="ECO:0000259" key="2">
    <source>
        <dbReference type="SMART" id="SM01008"/>
    </source>
</evidence>
<dbReference type="PANTHER" id="PTHR47495">
    <property type="entry name" value="ALDEHYDE DEHYDROGENASE"/>
    <property type="match status" value="1"/>
</dbReference>
<proteinExistence type="predicted"/>
<evidence type="ECO:0000256" key="1">
    <source>
        <dbReference type="SAM" id="MobiDB-lite"/>
    </source>
</evidence>
<dbReference type="PIRSF" id="PIRSF036389">
    <property type="entry name" value="IOR_B"/>
    <property type="match status" value="1"/>
</dbReference>
<comment type="caution">
    <text evidence="3">The sequence shown here is derived from an EMBL/GenBank/DDBJ whole genome shotgun (WGS) entry which is preliminary data.</text>
</comment>
<gene>
    <name evidence="3" type="ORF">D779_1912</name>
</gene>
<dbReference type="InterPro" id="IPR008274">
    <property type="entry name" value="AldOxase/xan_DH_MoCoBD1"/>
</dbReference>
<dbReference type="InterPro" id="IPR012368">
    <property type="entry name" value="OxRdtase_Mopterin-bd_su_IorB"/>
</dbReference>
<dbReference type="InterPro" id="IPR000674">
    <property type="entry name" value="Ald_Oxase/Xan_DH_a/b"/>
</dbReference>
<dbReference type="eggNOG" id="COG1529">
    <property type="taxonomic scope" value="Bacteria"/>
</dbReference>
<dbReference type="SMART" id="SM01008">
    <property type="entry name" value="Ald_Xan_dh_C"/>
    <property type="match status" value="1"/>
</dbReference>
<dbReference type="Pfam" id="PF20256">
    <property type="entry name" value="MoCoBD_2"/>
    <property type="match status" value="2"/>
</dbReference>
<dbReference type="PANTHER" id="PTHR47495:SF2">
    <property type="entry name" value="ALDEHYDE DEHYDROGENASE"/>
    <property type="match status" value="1"/>
</dbReference>
<protein>
    <submittedName>
        <fullName evidence="3">Isoquinoline 1-oxidoreductase beta subunit</fullName>
    </submittedName>
</protein>
<dbReference type="EMBL" id="AONC01000030">
    <property type="protein sequence ID" value="EXJ15043.1"/>
    <property type="molecule type" value="Genomic_DNA"/>
</dbReference>
<evidence type="ECO:0000313" key="3">
    <source>
        <dbReference type="EMBL" id="EXJ15043.1"/>
    </source>
</evidence>
<dbReference type="PATRIC" id="fig|1249627.3.peg.2232"/>
<dbReference type="SUPFAM" id="SSF56003">
    <property type="entry name" value="Molybdenum cofactor-binding domain"/>
    <property type="match status" value="2"/>
</dbReference>
<reference evidence="3 4" key="1">
    <citation type="submission" date="2012-11" db="EMBL/GenBank/DDBJ databases">
        <title>Genome assembly of Thiorhodococcus sp. AK35.</title>
        <authorList>
            <person name="Nupur N."/>
            <person name="Khatri I."/>
            <person name="Subramanian S."/>
            <person name="Pinnaka A."/>
        </authorList>
    </citation>
    <scope>NUCLEOTIDE SEQUENCE [LARGE SCALE GENOMIC DNA]</scope>
    <source>
        <strain evidence="3 4">AK35</strain>
    </source>
</reference>
<keyword evidence="4" id="KW-1185">Reference proteome</keyword>
<dbReference type="Pfam" id="PF02738">
    <property type="entry name" value="MoCoBD_1"/>
    <property type="match status" value="1"/>
</dbReference>
<name>W9V658_9GAMM</name>
<dbReference type="InterPro" id="IPR046867">
    <property type="entry name" value="AldOxase/xan_DH_MoCoBD2"/>
</dbReference>
<dbReference type="InterPro" id="IPR037165">
    <property type="entry name" value="AldOxase/xan_DH_Mopterin-bd_sf"/>
</dbReference>
<dbReference type="Gene3D" id="3.90.1170.50">
    <property type="entry name" value="Aldehyde oxidase/xanthine dehydrogenase, a/b hammerhead"/>
    <property type="match status" value="1"/>
</dbReference>